<dbReference type="PROSITE" id="PS51257">
    <property type="entry name" value="PROKAR_LIPOPROTEIN"/>
    <property type="match status" value="1"/>
</dbReference>
<reference evidence="1 2" key="1">
    <citation type="submission" date="2016-10" db="EMBL/GenBank/DDBJ databases">
        <title>Rhodobacter sp. LPB0142, isolated from sea water.</title>
        <authorList>
            <person name="Kim E."/>
            <person name="Yi H."/>
        </authorList>
    </citation>
    <scope>NUCLEOTIDE SEQUENCE [LARGE SCALE GENOMIC DNA]</scope>
    <source>
        <strain evidence="1 2">LPB0142</strain>
    </source>
</reference>
<protein>
    <recommendedName>
        <fullName evidence="3">D-galactarate dehydratase</fullName>
    </recommendedName>
</protein>
<dbReference type="EMBL" id="CP017781">
    <property type="protein sequence ID" value="AOZ68908.1"/>
    <property type="molecule type" value="Genomic_DNA"/>
</dbReference>
<accession>A0A1D9MAT6</accession>
<dbReference type="KEGG" id="rhp:LPB142_05900"/>
<name>A0A1D9MAT6_9RHOB</name>
<organism evidence="1 2">
    <name type="scientific">Rhodobacter xanthinilyticus</name>
    <dbReference type="NCBI Taxonomy" id="1850250"/>
    <lineage>
        <taxon>Bacteria</taxon>
        <taxon>Pseudomonadati</taxon>
        <taxon>Pseudomonadota</taxon>
        <taxon>Alphaproteobacteria</taxon>
        <taxon>Rhodobacterales</taxon>
        <taxon>Rhodobacter group</taxon>
        <taxon>Rhodobacter</taxon>
    </lineage>
</organism>
<gene>
    <name evidence="1" type="ORF">LPB142_05900</name>
</gene>
<dbReference type="AlphaFoldDB" id="A0A1D9MAT6"/>
<evidence type="ECO:0000313" key="1">
    <source>
        <dbReference type="EMBL" id="AOZ68908.1"/>
    </source>
</evidence>
<sequence>MRAIGLALAGALAVSGCAGGLGGLMPRGAAPPAAPEAPALTAPEPVAVAPLPRPAAATPAALDTTTAAERAAAAAPQAGGARLGTTIASLGDPAAPGFWLETPLVSAKTQGRVRVASGAEAAVELRPSGGAPGAGSRISLPAMRLLGLSLTDLPELTVFGG</sequence>
<dbReference type="Proteomes" id="UP000176562">
    <property type="component" value="Chromosome"/>
</dbReference>
<proteinExistence type="predicted"/>
<dbReference type="STRING" id="1850250.LPB142_05900"/>
<keyword evidence="2" id="KW-1185">Reference proteome</keyword>
<evidence type="ECO:0008006" key="3">
    <source>
        <dbReference type="Google" id="ProtNLM"/>
    </source>
</evidence>
<dbReference type="RefSeq" id="WP_071165801.1">
    <property type="nucleotide sequence ID" value="NZ_CP017781.1"/>
</dbReference>
<evidence type="ECO:0000313" key="2">
    <source>
        <dbReference type="Proteomes" id="UP000176562"/>
    </source>
</evidence>